<name>A0A3L6R607_PANMI</name>
<sequence>MKRKLARLSLSPTLHGPDQSLVSYPPVQILEPSRATAGGEATTQLAVAQVDGAAVWDNTDGDMAQDWRRPSPIQRPTSRRLLTTLKRPVLVRDMELVLQRHERLMFLVLGLLIERASI</sequence>
<accession>A0A3L6R607</accession>
<dbReference type="EMBL" id="PQIB02000009">
    <property type="protein sequence ID" value="RLM98248.1"/>
    <property type="molecule type" value="Genomic_DNA"/>
</dbReference>
<dbReference type="Proteomes" id="UP000275267">
    <property type="component" value="Unassembled WGS sequence"/>
</dbReference>
<reference evidence="2" key="1">
    <citation type="journal article" date="2019" name="Nat. Commun.">
        <title>The genome of broomcorn millet.</title>
        <authorList>
            <person name="Zou C."/>
            <person name="Miki D."/>
            <person name="Li D."/>
            <person name="Tang Q."/>
            <person name="Xiao L."/>
            <person name="Rajput S."/>
            <person name="Deng P."/>
            <person name="Jia W."/>
            <person name="Huang R."/>
            <person name="Zhang M."/>
            <person name="Sun Y."/>
            <person name="Hu J."/>
            <person name="Fu X."/>
            <person name="Schnable P.S."/>
            <person name="Li F."/>
            <person name="Zhang H."/>
            <person name="Feng B."/>
            <person name="Zhu X."/>
            <person name="Liu R."/>
            <person name="Schnable J.C."/>
            <person name="Zhu J.-K."/>
            <person name="Zhang H."/>
        </authorList>
    </citation>
    <scope>NUCLEOTIDE SEQUENCE [LARGE SCALE GENOMIC DNA]</scope>
</reference>
<proteinExistence type="predicted"/>
<evidence type="ECO:0000313" key="2">
    <source>
        <dbReference type="Proteomes" id="UP000275267"/>
    </source>
</evidence>
<organism evidence="1 2">
    <name type="scientific">Panicum miliaceum</name>
    <name type="common">Proso millet</name>
    <name type="synonym">Broomcorn millet</name>
    <dbReference type="NCBI Taxonomy" id="4540"/>
    <lineage>
        <taxon>Eukaryota</taxon>
        <taxon>Viridiplantae</taxon>
        <taxon>Streptophyta</taxon>
        <taxon>Embryophyta</taxon>
        <taxon>Tracheophyta</taxon>
        <taxon>Spermatophyta</taxon>
        <taxon>Magnoliopsida</taxon>
        <taxon>Liliopsida</taxon>
        <taxon>Poales</taxon>
        <taxon>Poaceae</taxon>
        <taxon>PACMAD clade</taxon>
        <taxon>Panicoideae</taxon>
        <taxon>Panicodae</taxon>
        <taxon>Paniceae</taxon>
        <taxon>Panicinae</taxon>
        <taxon>Panicum</taxon>
        <taxon>Panicum sect. Panicum</taxon>
    </lineage>
</organism>
<gene>
    <name evidence="1" type="ORF">C2845_PM06G17070</name>
</gene>
<evidence type="ECO:0000313" key="1">
    <source>
        <dbReference type="EMBL" id="RLM98248.1"/>
    </source>
</evidence>
<keyword evidence="2" id="KW-1185">Reference proteome</keyword>
<comment type="caution">
    <text evidence="1">The sequence shown here is derived from an EMBL/GenBank/DDBJ whole genome shotgun (WGS) entry which is preliminary data.</text>
</comment>
<protein>
    <submittedName>
        <fullName evidence="1">Uncharacterized protein</fullName>
    </submittedName>
</protein>
<dbReference type="AlphaFoldDB" id="A0A3L6R607"/>